<dbReference type="RefSeq" id="WP_125168743.1">
    <property type="nucleotide sequence ID" value="NZ_CP011532.1"/>
</dbReference>
<dbReference type="Proteomes" id="UP000187097">
    <property type="component" value="Chromosome"/>
</dbReference>
<reference evidence="1" key="1">
    <citation type="submission" date="2015-01" db="EMBL/GenBank/DDBJ databases">
        <authorList>
            <person name="Midha S."/>
            <person name="Anil M.G."/>
            <person name="Mishra D."/>
            <person name="Brahma K."/>
            <person name="Laha G.S."/>
            <person name="Sundaram R.M."/>
            <person name="Sonti R.V."/>
            <person name="Patil P.B."/>
        </authorList>
    </citation>
    <scope>NUCLEOTIDE SEQUENCE</scope>
    <source>
        <strain evidence="1">IXO792</strain>
    </source>
</reference>
<dbReference type="EMBL" id="CP047493">
    <property type="protein sequence ID" value="UXW00849.1"/>
    <property type="molecule type" value="Genomic_DNA"/>
</dbReference>
<sequence length="88" mass="9902">MNALALDEKIASARRVKVGKRDWSTDVTVTEAIFNITIAVSCRFFFNYSLNKKMIGAADLQRNDPVRTSVIDLGPTQQQRDTLAKEIE</sequence>
<accession>A0AAJ5MAL1</accession>
<dbReference type="AlphaFoldDB" id="A0AAJ5MAL1"/>
<protein>
    <submittedName>
        <fullName evidence="1">Uncharacterized protein</fullName>
    </submittedName>
</protein>
<evidence type="ECO:0000313" key="1">
    <source>
        <dbReference type="EMBL" id="UXW00849.1"/>
    </source>
</evidence>
<evidence type="ECO:0000313" key="2">
    <source>
        <dbReference type="Proteomes" id="UP000187097"/>
    </source>
</evidence>
<gene>
    <name evidence="1" type="ORF">IXO792_06650</name>
</gene>
<proteinExistence type="predicted"/>
<reference evidence="1" key="2">
    <citation type="submission" date="2020-01" db="EMBL/GenBank/DDBJ databases">
        <title>Complete genome investigation of Xanthomonas oryzae strains.</title>
        <authorList>
            <person name="Kaur A."/>
            <person name="Bansal K."/>
            <person name="Patil P.B."/>
        </authorList>
    </citation>
    <scope>NUCLEOTIDE SEQUENCE</scope>
    <source>
        <strain evidence="1">IXO792</strain>
    </source>
</reference>
<organism evidence="1 2">
    <name type="scientific">Xanthomonas oryzae pv. oryzae</name>
    <dbReference type="NCBI Taxonomy" id="64187"/>
    <lineage>
        <taxon>Bacteria</taxon>
        <taxon>Pseudomonadati</taxon>
        <taxon>Pseudomonadota</taxon>
        <taxon>Gammaproteobacteria</taxon>
        <taxon>Lysobacterales</taxon>
        <taxon>Lysobacteraceae</taxon>
        <taxon>Xanthomonas</taxon>
    </lineage>
</organism>
<name>A0AAJ5MAL1_XANOO</name>